<dbReference type="PANTHER" id="PTHR28624">
    <property type="entry name" value="COILED-COIL DOMAIN-CONTAINING PROTEIN 51"/>
    <property type="match status" value="1"/>
</dbReference>
<dbReference type="GeneID" id="106465452"/>
<keyword evidence="1" id="KW-1133">Transmembrane helix</keyword>
<organism evidence="2 3">
    <name type="scientific">Limulus polyphemus</name>
    <name type="common">Atlantic horseshoe crab</name>
    <dbReference type="NCBI Taxonomy" id="6850"/>
    <lineage>
        <taxon>Eukaryota</taxon>
        <taxon>Metazoa</taxon>
        <taxon>Ecdysozoa</taxon>
        <taxon>Arthropoda</taxon>
        <taxon>Chelicerata</taxon>
        <taxon>Merostomata</taxon>
        <taxon>Xiphosura</taxon>
        <taxon>Limulidae</taxon>
        <taxon>Limulus</taxon>
    </lineage>
</organism>
<evidence type="ECO:0000313" key="3">
    <source>
        <dbReference type="RefSeq" id="XP_013781136.1"/>
    </source>
</evidence>
<sequence length="304" mass="34783">MIRRYSNSTSNIITAKVSSEQVGSKLSYLMKYYEYVIGLTEVKAAQNKVLQAEQVFIDAQELRRNCQQKIQQMTASLKDIHRELDKTSRGEDHYLTLISQEHSIIKEEENLIEEFKQLDNNERDYFSVLSLAVQESHSKEQAQAEKMKYWSFISLVCGAVIGVLGTSFNKWMKEFAQETPGQGDLQNLVFFLNNAVKKQYIQVTEFIEDIKKMLGYTGSSKIIPGEGTGSSDKINIHNDRLEATSCQIVSVLENQEKVLSRGMKEVKTLLETQIKLIHLGEDKLPVYVREEVGRGRQVKDTEKI</sequence>
<dbReference type="RefSeq" id="XP_013781136.1">
    <property type="nucleotide sequence ID" value="XM_013925682.2"/>
</dbReference>
<gene>
    <name evidence="3" type="primary">LOC106465452</name>
</gene>
<accession>A0ABM1BFT0</accession>
<keyword evidence="2" id="KW-1185">Reference proteome</keyword>
<evidence type="ECO:0000313" key="2">
    <source>
        <dbReference type="Proteomes" id="UP000694941"/>
    </source>
</evidence>
<dbReference type="InterPro" id="IPR037660">
    <property type="entry name" value="CCDC51"/>
</dbReference>
<dbReference type="Proteomes" id="UP000694941">
    <property type="component" value="Unplaced"/>
</dbReference>
<protein>
    <submittedName>
        <fullName evidence="3">Coiled-coil domain-containing protein 51-like</fullName>
    </submittedName>
</protein>
<dbReference type="PANTHER" id="PTHR28624:SF1">
    <property type="entry name" value="MITOCHONDRIAL POTASSIUM CHANNEL"/>
    <property type="match status" value="1"/>
</dbReference>
<reference evidence="3" key="1">
    <citation type="submission" date="2025-08" db="UniProtKB">
        <authorList>
            <consortium name="RefSeq"/>
        </authorList>
    </citation>
    <scope>IDENTIFICATION</scope>
    <source>
        <tissue evidence="3">Muscle</tissue>
    </source>
</reference>
<feature type="transmembrane region" description="Helical" evidence="1">
    <location>
        <begin position="149"/>
        <end position="168"/>
    </location>
</feature>
<evidence type="ECO:0000256" key="1">
    <source>
        <dbReference type="SAM" id="Phobius"/>
    </source>
</evidence>
<keyword evidence="1" id="KW-0472">Membrane</keyword>
<proteinExistence type="predicted"/>
<name>A0ABM1BFT0_LIMPO</name>
<keyword evidence="1" id="KW-0812">Transmembrane</keyword>